<dbReference type="EMBL" id="CAKKNS010000007">
    <property type="protein sequence ID" value="CAH0417232.1"/>
    <property type="molecule type" value="Genomic_DNA"/>
</dbReference>
<feature type="transmembrane region" description="Helical" evidence="1">
    <location>
        <begin position="6"/>
        <end position="22"/>
    </location>
</feature>
<keyword evidence="1" id="KW-0812">Transmembrane</keyword>
<sequence length="155" mass="16789">MFNLSDYIGPIIIFLLIASRLVKTQPVKDSFKGVIILIVIGAVSVYHALPDLTLNFATIVIIAWSCITGLVFGAIRGTTVKVYLDRQTNTWMRSGSIMTIIVFVIGVAVNEGVAHLLLSNASSISGVTEMLHMGLSILAGRIVHLNKRAIAQGRR</sequence>
<protein>
    <recommendedName>
        <fullName evidence="4">DUF1453 domain-containing protein</fullName>
    </recommendedName>
</protein>
<feature type="transmembrane region" description="Helical" evidence="1">
    <location>
        <begin position="124"/>
        <end position="145"/>
    </location>
</feature>
<feature type="transmembrane region" description="Helical" evidence="1">
    <location>
        <begin position="96"/>
        <end position="118"/>
    </location>
</feature>
<comment type="caution">
    <text evidence="2">The sequence shown here is derived from an EMBL/GenBank/DDBJ whole genome shotgun (WGS) entry which is preliminary data.</text>
</comment>
<evidence type="ECO:0008006" key="4">
    <source>
        <dbReference type="Google" id="ProtNLM"/>
    </source>
</evidence>
<feature type="transmembrane region" description="Helical" evidence="1">
    <location>
        <begin position="34"/>
        <end position="50"/>
    </location>
</feature>
<keyword evidence="1" id="KW-1133">Transmembrane helix</keyword>
<feature type="transmembrane region" description="Helical" evidence="1">
    <location>
        <begin position="56"/>
        <end position="75"/>
    </location>
</feature>
<keyword evidence="1" id="KW-0472">Membrane</keyword>
<evidence type="ECO:0000256" key="1">
    <source>
        <dbReference type="SAM" id="Phobius"/>
    </source>
</evidence>
<accession>A0ABM8Z758</accession>
<name>A0ABM8Z758_9LACO</name>
<evidence type="ECO:0000313" key="3">
    <source>
        <dbReference type="Proteomes" id="UP000789707"/>
    </source>
</evidence>
<keyword evidence="3" id="KW-1185">Reference proteome</keyword>
<gene>
    <name evidence="2" type="ORF">WFA24289_01564</name>
</gene>
<reference evidence="2 3" key="1">
    <citation type="submission" date="2021-11" db="EMBL/GenBank/DDBJ databases">
        <authorList>
            <person name="Depoorter E."/>
        </authorList>
    </citation>
    <scope>NUCLEOTIDE SEQUENCE [LARGE SCALE GENOMIC DNA]</scope>
    <source>
        <strain evidence="2 3">LMG 24289</strain>
    </source>
</reference>
<dbReference type="Proteomes" id="UP000789707">
    <property type="component" value="Unassembled WGS sequence"/>
</dbReference>
<proteinExistence type="predicted"/>
<dbReference type="RefSeq" id="WP_230097258.1">
    <property type="nucleotide sequence ID" value="NZ_CAKKNS010000007.1"/>
</dbReference>
<evidence type="ECO:0000313" key="2">
    <source>
        <dbReference type="EMBL" id="CAH0417232.1"/>
    </source>
</evidence>
<organism evidence="2 3">
    <name type="scientific">Periweissella fabaria</name>
    <dbReference type="NCBI Taxonomy" id="546157"/>
    <lineage>
        <taxon>Bacteria</taxon>
        <taxon>Bacillati</taxon>
        <taxon>Bacillota</taxon>
        <taxon>Bacilli</taxon>
        <taxon>Lactobacillales</taxon>
        <taxon>Lactobacillaceae</taxon>
        <taxon>Periweissella</taxon>
    </lineage>
</organism>